<evidence type="ECO:0000256" key="6">
    <source>
        <dbReference type="ARBA" id="ARBA00022692"/>
    </source>
</evidence>
<keyword evidence="7" id="KW-1133">Transmembrane helix</keyword>
<comment type="subcellular location">
    <subcellularLocation>
        <location evidence="1">Cell inner membrane</location>
        <topology evidence="1">Single-pass membrane protein</topology>
    </subcellularLocation>
</comment>
<evidence type="ECO:0000256" key="8">
    <source>
        <dbReference type="ARBA" id="ARBA00023136"/>
    </source>
</evidence>
<keyword evidence="6" id="KW-0812">Transmembrane</keyword>
<evidence type="ECO:0000313" key="13">
    <source>
        <dbReference type="Proteomes" id="UP000321248"/>
    </source>
</evidence>
<dbReference type="Pfam" id="PF12019">
    <property type="entry name" value="GspH"/>
    <property type="match status" value="1"/>
</dbReference>
<dbReference type="PROSITE" id="PS00409">
    <property type="entry name" value="PROKAR_NTER_METHYL"/>
    <property type="match status" value="1"/>
</dbReference>
<dbReference type="RefSeq" id="WP_147890913.1">
    <property type="nucleotide sequence ID" value="NZ_VRTS01000002.1"/>
</dbReference>
<keyword evidence="3" id="KW-1003">Cell membrane</keyword>
<keyword evidence="8" id="KW-0472">Membrane</keyword>
<evidence type="ECO:0000256" key="2">
    <source>
        <dbReference type="ARBA" id="ARBA00021549"/>
    </source>
</evidence>
<keyword evidence="5" id="KW-0997">Cell inner membrane</keyword>
<sequence length="148" mass="15507">MRPRGMTLIEMVVVVMLVAAMSAALAVSIGGGGEGRQLREAARELTAQLQYTRGVAMLQGEPQVFEVDVDARAWRAPGNRAGTLPRGLEVAVLSARGESTDADTAGIRFFPDGSSTGGVVRLGSGEAQWRVEVAWLTGSVTLGRGDPP</sequence>
<accession>A0A5C8KYP1</accession>
<dbReference type="InterPro" id="IPR022346">
    <property type="entry name" value="T2SS_GspH"/>
</dbReference>
<dbReference type="Gene3D" id="3.55.40.10">
    <property type="entry name" value="minor pseudopilin epsh domain"/>
    <property type="match status" value="1"/>
</dbReference>
<evidence type="ECO:0000256" key="7">
    <source>
        <dbReference type="ARBA" id="ARBA00022989"/>
    </source>
</evidence>
<dbReference type="OrthoDB" id="8481584at2"/>
<name>A0A5C8KYP1_9GAMM</name>
<reference evidence="12 13" key="1">
    <citation type="submission" date="2019-08" db="EMBL/GenBank/DDBJ databases">
        <authorList>
            <person name="Karlyshev A.V."/>
        </authorList>
    </citation>
    <scope>NUCLEOTIDE SEQUENCE [LARGE SCALE GENOMIC DNA]</scope>
    <source>
        <strain evidence="12 13">Alg18-2.2</strain>
    </source>
</reference>
<evidence type="ECO:0000256" key="9">
    <source>
        <dbReference type="ARBA" id="ARBA00025772"/>
    </source>
</evidence>
<evidence type="ECO:0000256" key="5">
    <source>
        <dbReference type="ARBA" id="ARBA00022519"/>
    </source>
</evidence>
<dbReference type="GO" id="GO:0005886">
    <property type="term" value="C:plasma membrane"/>
    <property type="evidence" value="ECO:0007669"/>
    <property type="project" value="UniProtKB-SubCell"/>
</dbReference>
<keyword evidence="4" id="KW-0488">Methylation</keyword>
<protein>
    <recommendedName>
        <fullName evidence="2">Type II secretion system protein H</fullName>
    </recommendedName>
    <alternativeName>
        <fullName evidence="10">General secretion pathway protein H</fullName>
    </alternativeName>
</protein>
<dbReference type="GO" id="GO:0015628">
    <property type="term" value="P:protein secretion by the type II secretion system"/>
    <property type="evidence" value="ECO:0007669"/>
    <property type="project" value="InterPro"/>
</dbReference>
<evidence type="ECO:0000256" key="4">
    <source>
        <dbReference type="ARBA" id="ARBA00022481"/>
    </source>
</evidence>
<dbReference type="SUPFAM" id="SSF54523">
    <property type="entry name" value="Pili subunits"/>
    <property type="match status" value="1"/>
</dbReference>
<dbReference type="Proteomes" id="UP000321248">
    <property type="component" value="Unassembled WGS sequence"/>
</dbReference>
<proteinExistence type="inferred from homology"/>
<evidence type="ECO:0000256" key="1">
    <source>
        <dbReference type="ARBA" id="ARBA00004377"/>
    </source>
</evidence>
<evidence type="ECO:0000259" key="11">
    <source>
        <dbReference type="Pfam" id="PF12019"/>
    </source>
</evidence>
<comment type="caution">
    <text evidence="12">The sequence shown here is derived from an EMBL/GenBank/DDBJ whole genome shotgun (WGS) entry which is preliminary data.</text>
</comment>
<dbReference type="AlphaFoldDB" id="A0A5C8KYP1"/>
<dbReference type="GO" id="GO:0015627">
    <property type="term" value="C:type II protein secretion system complex"/>
    <property type="evidence" value="ECO:0007669"/>
    <property type="project" value="InterPro"/>
</dbReference>
<dbReference type="Pfam" id="PF07963">
    <property type="entry name" value="N_methyl"/>
    <property type="match status" value="1"/>
</dbReference>
<organism evidence="12 13">
    <name type="scientific">Alkalisalibacterium limincola</name>
    <dbReference type="NCBI Taxonomy" id="2699169"/>
    <lineage>
        <taxon>Bacteria</taxon>
        <taxon>Pseudomonadati</taxon>
        <taxon>Pseudomonadota</taxon>
        <taxon>Gammaproteobacteria</taxon>
        <taxon>Lysobacterales</taxon>
        <taxon>Lysobacteraceae</taxon>
        <taxon>Alkalisalibacterium</taxon>
    </lineage>
</organism>
<dbReference type="InterPro" id="IPR012902">
    <property type="entry name" value="N_methyl_site"/>
</dbReference>
<dbReference type="NCBIfam" id="TIGR02532">
    <property type="entry name" value="IV_pilin_GFxxxE"/>
    <property type="match status" value="1"/>
</dbReference>
<evidence type="ECO:0000256" key="10">
    <source>
        <dbReference type="ARBA" id="ARBA00030775"/>
    </source>
</evidence>
<gene>
    <name evidence="12" type="primary">gspH</name>
    <name evidence="12" type="ORF">FU658_04060</name>
</gene>
<dbReference type="EMBL" id="VRTS01000002">
    <property type="protein sequence ID" value="TXK64993.1"/>
    <property type="molecule type" value="Genomic_DNA"/>
</dbReference>
<feature type="domain" description="General secretion pathway GspH" evidence="11">
    <location>
        <begin position="41"/>
        <end position="136"/>
    </location>
</feature>
<keyword evidence="13" id="KW-1185">Reference proteome</keyword>
<evidence type="ECO:0000256" key="3">
    <source>
        <dbReference type="ARBA" id="ARBA00022475"/>
    </source>
</evidence>
<dbReference type="InterPro" id="IPR045584">
    <property type="entry name" value="Pilin-like"/>
</dbReference>
<evidence type="ECO:0000313" key="12">
    <source>
        <dbReference type="EMBL" id="TXK64993.1"/>
    </source>
</evidence>
<comment type="similarity">
    <text evidence="9">Belongs to the GSP H family.</text>
</comment>